<proteinExistence type="predicted"/>
<protein>
    <submittedName>
        <fullName evidence="2">Uncharacterized protein</fullName>
    </submittedName>
</protein>
<reference evidence="2" key="1">
    <citation type="submission" date="2021-01" db="EMBL/GenBank/DDBJ databases">
        <authorList>
            <person name="Corre E."/>
            <person name="Pelletier E."/>
            <person name="Niang G."/>
            <person name="Scheremetjew M."/>
            <person name="Finn R."/>
            <person name="Kale V."/>
            <person name="Holt S."/>
            <person name="Cochrane G."/>
            <person name="Meng A."/>
            <person name="Brown T."/>
            <person name="Cohen L."/>
        </authorList>
    </citation>
    <scope>NUCLEOTIDE SEQUENCE</scope>
    <source>
        <strain evidence="2">SAG 63-3</strain>
    </source>
</reference>
<feature type="region of interest" description="Disordered" evidence="1">
    <location>
        <begin position="176"/>
        <end position="203"/>
    </location>
</feature>
<accession>A0A7S0UJL4</accession>
<gene>
    <name evidence="2" type="ORF">PPAR00522_LOCUS952</name>
</gene>
<organism evidence="2">
    <name type="scientific">Polytomella parva</name>
    <dbReference type="NCBI Taxonomy" id="51329"/>
    <lineage>
        <taxon>Eukaryota</taxon>
        <taxon>Viridiplantae</taxon>
        <taxon>Chlorophyta</taxon>
        <taxon>core chlorophytes</taxon>
        <taxon>Chlorophyceae</taxon>
        <taxon>CS clade</taxon>
        <taxon>Chlamydomonadales</taxon>
        <taxon>Chlamydomonadaceae</taxon>
        <taxon>Polytomella</taxon>
    </lineage>
</organism>
<feature type="region of interest" description="Disordered" evidence="1">
    <location>
        <begin position="32"/>
        <end position="163"/>
    </location>
</feature>
<evidence type="ECO:0000256" key="1">
    <source>
        <dbReference type="SAM" id="MobiDB-lite"/>
    </source>
</evidence>
<name>A0A7S0UJL4_9CHLO</name>
<dbReference type="AlphaFoldDB" id="A0A7S0UJL4"/>
<evidence type="ECO:0000313" key="2">
    <source>
        <dbReference type="EMBL" id="CAD8764568.1"/>
    </source>
</evidence>
<sequence length="256" mass="28272">MIVSVSSKLPIVAPILSASRNVFASRFFGSKDKKDDFSYTYQSPGSSVRDPLNIDTQEPVVLFDPPAKTSIPTRPAPKKEAPSGSDYIYQSPGSSVRDPIHISTSDPVLMYEAPKTEPATKTKRESNPSKYSYSRKKSPKEILKEEPNSFIYQSPGSSIRDPLNISTSDPVLFYDPPTSSKGIENVPGRINTPIPSAPKERKYTSTYARKKVEKVEAEEASYTYASPGSSIRDPVNISTNEPVHFYDAADPDVTRR</sequence>
<feature type="compositionally biased region" description="Basic and acidic residues" evidence="1">
    <location>
        <begin position="114"/>
        <end position="127"/>
    </location>
</feature>
<feature type="region of interest" description="Disordered" evidence="1">
    <location>
        <begin position="217"/>
        <end position="256"/>
    </location>
</feature>
<dbReference type="EMBL" id="HBFM01001685">
    <property type="protein sequence ID" value="CAD8764568.1"/>
    <property type="molecule type" value="Transcribed_RNA"/>
</dbReference>